<feature type="coiled-coil region" evidence="1">
    <location>
        <begin position="25"/>
        <end position="94"/>
    </location>
</feature>
<gene>
    <name evidence="3" type="ORF">METZ01_LOCUS128616</name>
</gene>
<dbReference type="AlphaFoldDB" id="A0A381YGM4"/>
<keyword evidence="1" id="KW-0175">Coiled coil</keyword>
<proteinExistence type="predicted"/>
<protein>
    <recommendedName>
        <fullName evidence="4">Scaffolding protein</fullName>
    </recommendedName>
</protein>
<feature type="coiled-coil region" evidence="1">
    <location>
        <begin position="233"/>
        <end position="267"/>
    </location>
</feature>
<feature type="compositionally biased region" description="Polar residues" evidence="2">
    <location>
        <begin position="349"/>
        <end position="364"/>
    </location>
</feature>
<feature type="compositionally biased region" description="Basic and acidic residues" evidence="2">
    <location>
        <begin position="336"/>
        <end position="347"/>
    </location>
</feature>
<reference evidence="3" key="1">
    <citation type="submission" date="2018-05" db="EMBL/GenBank/DDBJ databases">
        <authorList>
            <person name="Lanie J.A."/>
            <person name="Ng W.-L."/>
            <person name="Kazmierczak K.M."/>
            <person name="Andrzejewski T.M."/>
            <person name="Davidsen T.M."/>
            <person name="Wayne K.J."/>
            <person name="Tettelin H."/>
            <person name="Glass J.I."/>
            <person name="Rusch D."/>
            <person name="Podicherti R."/>
            <person name="Tsui H.-C.T."/>
            <person name="Winkler M.E."/>
        </authorList>
    </citation>
    <scope>NUCLEOTIDE SEQUENCE</scope>
</reference>
<sequence>MAKNEILAGLLESDVLSEEVSQQISEAWEAQINEAREEITAELREEFAQKFEHDKSVIVEAMDNMLNTAIKTEMEEFKTDREQLIAERVAYKKAISEHAKLLERFITSQLAKEVKELRADRAKVNEHLDRTKEFVVKQLSRELAEFHNDKRDLVETKVRMVTEGKEILTKTKDSFIKRSAELVEKTINKALRSELGVLKDDIQSAKENEFGRKIFETFAGEFMTSQLSEGTEVAKITKKLEDSATKIAKLEETITAKEEAITSAETAQKVLEDRMDRQKVMESILAPLGKEKRTVMVDLLETVKTTNLKTAFKKYLPAVLNEGVSKETKQSLNEGKVTEHTGDRGEEQMVSSTPESQSSDANNIIQLKKLAGLK</sequence>
<accession>A0A381YGM4</accession>
<name>A0A381YGM4_9ZZZZ</name>
<dbReference type="EMBL" id="UINC01018111">
    <property type="protein sequence ID" value="SVA75762.1"/>
    <property type="molecule type" value="Genomic_DNA"/>
</dbReference>
<organism evidence="3">
    <name type="scientific">marine metagenome</name>
    <dbReference type="NCBI Taxonomy" id="408172"/>
    <lineage>
        <taxon>unclassified sequences</taxon>
        <taxon>metagenomes</taxon>
        <taxon>ecological metagenomes</taxon>
    </lineage>
</organism>
<evidence type="ECO:0008006" key="4">
    <source>
        <dbReference type="Google" id="ProtNLM"/>
    </source>
</evidence>
<evidence type="ECO:0000256" key="2">
    <source>
        <dbReference type="SAM" id="MobiDB-lite"/>
    </source>
</evidence>
<evidence type="ECO:0000256" key="1">
    <source>
        <dbReference type="SAM" id="Coils"/>
    </source>
</evidence>
<feature type="region of interest" description="Disordered" evidence="2">
    <location>
        <begin position="325"/>
        <end position="364"/>
    </location>
</feature>
<evidence type="ECO:0000313" key="3">
    <source>
        <dbReference type="EMBL" id="SVA75762.1"/>
    </source>
</evidence>